<protein>
    <recommendedName>
        <fullName evidence="3">Terminase-like family</fullName>
    </recommendedName>
</protein>
<organism evidence="2">
    <name type="scientific">uncultured Caudovirales phage</name>
    <dbReference type="NCBI Taxonomy" id="2100421"/>
    <lineage>
        <taxon>Viruses</taxon>
        <taxon>Duplodnaviria</taxon>
        <taxon>Heunggongvirae</taxon>
        <taxon>Uroviricota</taxon>
        <taxon>Caudoviricetes</taxon>
        <taxon>Peduoviridae</taxon>
        <taxon>Maltschvirus</taxon>
        <taxon>Maltschvirus maltsch</taxon>
    </lineage>
</organism>
<evidence type="ECO:0000256" key="1">
    <source>
        <dbReference type="SAM" id="MobiDB-lite"/>
    </source>
</evidence>
<evidence type="ECO:0000313" key="2">
    <source>
        <dbReference type="EMBL" id="CAB4144627.1"/>
    </source>
</evidence>
<accession>A0A6J5MFM2</accession>
<dbReference type="Gene3D" id="3.40.50.300">
    <property type="entry name" value="P-loop containing nucleotide triphosphate hydrolases"/>
    <property type="match status" value="1"/>
</dbReference>
<proteinExistence type="predicted"/>
<gene>
    <name evidence="2" type="ORF">UFOVP460_52</name>
</gene>
<dbReference type="EMBL" id="LR796434">
    <property type="protein sequence ID" value="CAB4144627.1"/>
    <property type="molecule type" value="Genomic_DNA"/>
</dbReference>
<feature type="region of interest" description="Disordered" evidence="1">
    <location>
        <begin position="367"/>
        <end position="386"/>
    </location>
</feature>
<sequence length="535" mass="60584">MSFSPTPHPVLVTPSADDIKALVQKYGEEKTAEILTLREDKILAEKLDPYRHGFDLGHWKEADELLKSKQEVLILGGNRASKTEWAAKRAVQTLINLKDARVWCLHTTNQSSVQMQQSVLYKYLPSEFKELKKNRIQNVQYTQKNGFSDNTFILPNKSQCFFMNYAQKRDVIEGGEVDLIWCDELVPLDWVETLRYRVVTRGGKLILTFTPVTGYSPVVKEYVSGCKFTETRPAELLSEHVNVQGVQRGHMPFKADCMNKNSSVMWFHSQLNPYSSWEKMTKTLQGKKPYEIKIRAYGWADNVAGNQFPRFNPDVNVVKPENVPEEGTNYMVVDPAGSRNWFMLWARVSPSGDIYIYREWPDESEGEWAVPSSEPDGKMGTAQRNGAGRSLSEYKSLILDLEDGEEMSERYIDPRAGGTKAVTDDGGTTLIEMLDDGEHPMHFTPAAGIRIEQGVAMINDGFAYDYNQELSPLNKPKLYISEACVNLIYCVKEWTGQDGDKGATKDPIDCLRYLMVMNPEFTDDTTMKGQGGGSY</sequence>
<dbReference type="Gene3D" id="3.30.420.280">
    <property type="match status" value="1"/>
</dbReference>
<dbReference type="InterPro" id="IPR027417">
    <property type="entry name" value="P-loop_NTPase"/>
</dbReference>
<name>A0A6J5MFM2_9CAUD</name>
<evidence type="ECO:0008006" key="3">
    <source>
        <dbReference type="Google" id="ProtNLM"/>
    </source>
</evidence>
<reference evidence="2" key="1">
    <citation type="submission" date="2020-04" db="EMBL/GenBank/DDBJ databases">
        <authorList>
            <person name="Chiriac C."/>
            <person name="Salcher M."/>
            <person name="Ghai R."/>
            <person name="Kavagutti S V."/>
        </authorList>
    </citation>
    <scope>NUCLEOTIDE SEQUENCE</scope>
</reference>